<keyword evidence="5" id="KW-1185">Reference proteome</keyword>
<evidence type="ECO:0000259" key="3">
    <source>
        <dbReference type="Pfam" id="PF13505"/>
    </source>
</evidence>
<keyword evidence="1 2" id="KW-0732">Signal</keyword>
<evidence type="ECO:0000313" key="4">
    <source>
        <dbReference type="EMBL" id="MBI1685862.1"/>
    </source>
</evidence>
<feature type="chain" id="PRO_5046266003" evidence="2">
    <location>
        <begin position="21"/>
        <end position="216"/>
    </location>
</feature>
<proteinExistence type="predicted"/>
<organism evidence="4 5">
    <name type="scientific">Caulobacter hibisci</name>
    <dbReference type="NCBI Taxonomy" id="2035993"/>
    <lineage>
        <taxon>Bacteria</taxon>
        <taxon>Pseudomonadati</taxon>
        <taxon>Pseudomonadota</taxon>
        <taxon>Alphaproteobacteria</taxon>
        <taxon>Caulobacterales</taxon>
        <taxon>Caulobacteraceae</taxon>
        <taxon>Caulobacter</taxon>
    </lineage>
</organism>
<gene>
    <name evidence="4" type="ORF">I4Q42_19505</name>
</gene>
<comment type="caution">
    <text evidence="4">The sequence shown here is derived from an EMBL/GenBank/DDBJ whole genome shotgun (WGS) entry which is preliminary data.</text>
</comment>
<dbReference type="InterPro" id="IPR011250">
    <property type="entry name" value="OMP/PagP_B-barrel"/>
</dbReference>
<dbReference type="InterPro" id="IPR027385">
    <property type="entry name" value="Beta-barrel_OMP"/>
</dbReference>
<dbReference type="EMBL" id="JADWOX010000016">
    <property type="protein sequence ID" value="MBI1685862.1"/>
    <property type="molecule type" value="Genomic_DNA"/>
</dbReference>
<sequence>MRLFITTAVAALAFAGAASAQDAKPAKASAARSQYISVAGGVIGKSDYDYDFTGGSVTADLDAGAQGVVAWGATVGANWRAELAVGYRNQKLDSTVRIPPYTYTLGGDKAQTVTLDINAYYDFPVSGPVKPYLGAGIGVASVKIDDGLLDDRGDALSLQAIAGASWAVSPTVSLFAEGRFQRVGPVKVKVSNGFSETKSDFDLSSAGGLVGVRFGF</sequence>
<evidence type="ECO:0000256" key="1">
    <source>
        <dbReference type="ARBA" id="ARBA00022729"/>
    </source>
</evidence>
<feature type="domain" description="Outer membrane protein beta-barrel" evidence="3">
    <location>
        <begin position="10"/>
        <end position="177"/>
    </location>
</feature>
<dbReference type="SUPFAM" id="SSF56925">
    <property type="entry name" value="OMPA-like"/>
    <property type="match status" value="1"/>
</dbReference>
<dbReference type="Gene3D" id="2.40.160.20">
    <property type="match status" value="1"/>
</dbReference>
<protein>
    <submittedName>
        <fullName evidence="4">Outer membrane beta-barrel protein</fullName>
    </submittedName>
</protein>
<dbReference type="Proteomes" id="UP000639859">
    <property type="component" value="Unassembled WGS sequence"/>
</dbReference>
<dbReference type="Pfam" id="PF13505">
    <property type="entry name" value="OMP_b-brl"/>
    <property type="match status" value="1"/>
</dbReference>
<evidence type="ECO:0000256" key="2">
    <source>
        <dbReference type="SAM" id="SignalP"/>
    </source>
</evidence>
<name>A0ABS0T1V1_9CAUL</name>
<accession>A0ABS0T1V1</accession>
<dbReference type="RefSeq" id="WP_198577764.1">
    <property type="nucleotide sequence ID" value="NZ_JADWOX010000016.1"/>
</dbReference>
<feature type="signal peptide" evidence="2">
    <location>
        <begin position="1"/>
        <end position="20"/>
    </location>
</feature>
<evidence type="ECO:0000313" key="5">
    <source>
        <dbReference type="Proteomes" id="UP000639859"/>
    </source>
</evidence>
<reference evidence="4 5" key="1">
    <citation type="submission" date="2020-11" db="EMBL/GenBank/DDBJ databases">
        <title>genome sequence of strain KACC 18849.</title>
        <authorList>
            <person name="Gao J."/>
            <person name="Zhang X."/>
        </authorList>
    </citation>
    <scope>NUCLEOTIDE SEQUENCE [LARGE SCALE GENOMIC DNA]</scope>
    <source>
        <strain evidence="4 5">KACC 18849</strain>
    </source>
</reference>